<dbReference type="Proteomes" id="UP000046395">
    <property type="component" value="Unassembled WGS sequence"/>
</dbReference>
<sequence>MMCGSDRLNFAQLCARFVNDELSMLSCTRPARMAQRFRGTEVRGQSKRTGSATICALVIKINGDLRTITVFRSSRSRVCKSKLFLTFGPFCG</sequence>
<accession>A0A5S6QPJ1</accession>
<evidence type="ECO:0000313" key="1">
    <source>
        <dbReference type="Proteomes" id="UP000046395"/>
    </source>
</evidence>
<protein>
    <submittedName>
        <fullName evidence="2">Uncharacterized protein</fullName>
    </submittedName>
</protein>
<dbReference type="WBParaSite" id="TMUE_2000009251.1">
    <property type="protein sequence ID" value="TMUE_2000009251.1"/>
    <property type="gene ID" value="WBGene00287251"/>
</dbReference>
<proteinExistence type="predicted"/>
<keyword evidence="1" id="KW-1185">Reference proteome</keyword>
<dbReference type="AlphaFoldDB" id="A0A5S6QPJ1"/>
<evidence type="ECO:0000313" key="2">
    <source>
        <dbReference type="WBParaSite" id="TMUE_2000009251.1"/>
    </source>
</evidence>
<reference evidence="2" key="1">
    <citation type="submission" date="2019-12" db="UniProtKB">
        <authorList>
            <consortium name="WormBaseParasite"/>
        </authorList>
    </citation>
    <scope>IDENTIFICATION</scope>
</reference>
<name>A0A5S6QPJ1_TRIMR</name>
<organism evidence="1 2">
    <name type="scientific">Trichuris muris</name>
    <name type="common">Mouse whipworm</name>
    <dbReference type="NCBI Taxonomy" id="70415"/>
    <lineage>
        <taxon>Eukaryota</taxon>
        <taxon>Metazoa</taxon>
        <taxon>Ecdysozoa</taxon>
        <taxon>Nematoda</taxon>
        <taxon>Enoplea</taxon>
        <taxon>Dorylaimia</taxon>
        <taxon>Trichinellida</taxon>
        <taxon>Trichuridae</taxon>
        <taxon>Trichuris</taxon>
    </lineage>
</organism>